<dbReference type="Gene3D" id="3.40.50.150">
    <property type="entry name" value="Vaccinia Virus protein VP39"/>
    <property type="match status" value="1"/>
</dbReference>
<dbReference type="RefSeq" id="WP_141272192.1">
    <property type="nucleotide sequence ID" value="NZ_BJLH01000014.1"/>
</dbReference>
<evidence type="ECO:0000256" key="5">
    <source>
        <dbReference type="ARBA" id="ARBA00022679"/>
    </source>
</evidence>
<dbReference type="Proteomes" id="UP000318242">
    <property type="component" value="Unassembled WGS sequence"/>
</dbReference>
<dbReference type="GO" id="GO:0009102">
    <property type="term" value="P:biotin biosynthetic process"/>
    <property type="evidence" value="ECO:0007669"/>
    <property type="project" value="UniProtKB-UniRule"/>
</dbReference>
<keyword evidence="5 8" id="KW-0808">Transferase</keyword>
<evidence type="ECO:0000256" key="8">
    <source>
        <dbReference type="HAMAP-Rule" id="MF_00835"/>
    </source>
</evidence>
<comment type="catalytic activity">
    <reaction evidence="1 8">
        <text>malonyl-[ACP] + S-adenosyl-L-methionine = malonyl-[ACP] methyl ester + S-adenosyl-L-homocysteine</text>
        <dbReference type="Rhea" id="RHEA:17105"/>
        <dbReference type="Rhea" id="RHEA-COMP:9623"/>
        <dbReference type="Rhea" id="RHEA-COMP:9954"/>
        <dbReference type="ChEBI" id="CHEBI:57856"/>
        <dbReference type="ChEBI" id="CHEBI:59789"/>
        <dbReference type="ChEBI" id="CHEBI:78449"/>
        <dbReference type="ChEBI" id="CHEBI:78845"/>
        <dbReference type="EC" id="2.1.1.197"/>
    </reaction>
</comment>
<dbReference type="HAMAP" id="MF_00835">
    <property type="entry name" value="BioC"/>
    <property type="match status" value="1"/>
</dbReference>
<dbReference type="SUPFAM" id="SSF53335">
    <property type="entry name" value="S-adenosyl-L-methionine-dependent methyltransferases"/>
    <property type="match status" value="1"/>
</dbReference>
<sequence length="270" mass="29987">MTNLDGSYLNGALISTPEKQAIASAFGRAAPSYDQHAQFQRDVVDKLLQRLPISLIGKRILDVGCGTGYLTEKLIQRGATVVALDLSDKMLEQARLRCGELATYYLGDAEALPFDDDSFDYVVSSLALQWCDDLSVPIRDMKRVCKVGGHVLFSTLAEGSLDELKQAWSYVDQYQHVREFVTKKAIKIALAQSNCDGSQVDLAKMTYWYRSAFELMKDLKGIGATQIGGRSHGLTKKSSLVKVEQVYQKLFQTNLKLPATYQVCLGLIKK</sequence>
<dbReference type="GO" id="GO:0008757">
    <property type="term" value="F:S-adenosylmethionine-dependent methyltransferase activity"/>
    <property type="evidence" value="ECO:0007669"/>
    <property type="project" value="InterPro"/>
</dbReference>
<dbReference type="OrthoDB" id="9760689at2"/>
<dbReference type="GO" id="GO:0010340">
    <property type="term" value="F:carboxyl-O-methyltransferase activity"/>
    <property type="evidence" value="ECO:0007669"/>
    <property type="project" value="UniProtKB-UniRule"/>
</dbReference>
<evidence type="ECO:0000259" key="9">
    <source>
        <dbReference type="Pfam" id="PF08241"/>
    </source>
</evidence>
<dbReference type="GO" id="GO:0102130">
    <property type="term" value="F:malonyl-CoA methyltransferase activity"/>
    <property type="evidence" value="ECO:0007669"/>
    <property type="project" value="UniProtKB-EC"/>
</dbReference>
<keyword evidence="11" id="KW-1185">Reference proteome</keyword>
<dbReference type="InterPro" id="IPR029063">
    <property type="entry name" value="SAM-dependent_MTases_sf"/>
</dbReference>
<dbReference type="PANTHER" id="PTHR13090:SF1">
    <property type="entry name" value="ARGININE-HYDROXYLASE NDUFAF5, MITOCHONDRIAL"/>
    <property type="match status" value="1"/>
</dbReference>
<proteinExistence type="inferred from homology"/>
<evidence type="ECO:0000256" key="2">
    <source>
        <dbReference type="ARBA" id="ARBA00004746"/>
    </source>
</evidence>
<dbReference type="Pfam" id="PF08241">
    <property type="entry name" value="Methyltransf_11"/>
    <property type="match status" value="1"/>
</dbReference>
<dbReference type="EMBL" id="BJLH01000014">
    <property type="protein sequence ID" value="GEA61855.1"/>
    <property type="molecule type" value="Genomic_DNA"/>
</dbReference>
<comment type="pathway">
    <text evidence="2 8">Cofactor biosynthesis; biotin biosynthesis.</text>
</comment>
<accession>A0A4Y3IS37</accession>
<gene>
    <name evidence="8 10" type="primary">bioC</name>
    <name evidence="10" type="ORF">VCO01S_30480</name>
</gene>
<dbReference type="InterPro" id="IPR011814">
    <property type="entry name" value="BioC"/>
</dbReference>
<evidence type="ECO:0000313" key="10">
    <source>
        <dbReference type="EMBL" id="GEA61855.1"/>
    </source>
</evidence>
<dbReference type="EC" id="2.1.1.197" evidence="3 8"/>
<dbReference type="InterPro" id="IPR013216">
    <property type="entry name" value="Methyltransf_11"/>
</dbReference>
<dbReference type="InterPro" id="IPR050602">
    <property type="entry name" value="Malonyl-ACP_OMT"/>
</dbReference>
<keyword evidence="6 8" id="KW-0949">S-adenosyl-L-methionine</keyword>
<evidence type="ECO:0000313" key="11">
    <source>
        <dbReference type="Proteomes" id="UP000318242"/>
    </source>
</evidence>
<name>A0A4Y3IS37_9VIBR</name>
<comment type="caution">
    <text evidence="10">The sequence shown here is derived from an EMBL/GenBank/DDBJ whole genome shotgun (WGS) entry which is preliminary data.</text>
</comment>
<dbReference type="GO" id="GO:0032259">
    <property type="term" value="P:methylation"/>
    <property type="evidence" value="ECO:0007669"/>
    <property type="project" value="UniProtKB-KW"/>
</dbReference>
<dbReference type="PANTHER" id="PTHR13090">
    <property type="entry name" value="ARGININE-HYDROXYLASE NDUFAF5, MITOCHONDRIAL"/>
    <property type="match status" value="1"/>
</dbReference>
<organism evidence="10 11">
    <name type="scientific">Vibrio comitans NBRC 102076</name>
    <dbReference type="NCBI Taxonomy" id="1219078"/>
    <lineage>
        <taxon>Bacteria</taxon>
        <taxon>Pseudomonadati</taxon>
        <taxon>Pseudomonadota</taxon>
        <taxon>Gammaproteobacteria</taxon>
        <taxon>Vibrionales</taxon>
        <taxon>Vibrionaceae</taxon>
        <taxon>Vibrio</taxon>
    </lineage>
</organism>
<dbReference type="NCBIfam" id="TIGR02072">
    <property type="entry name" value="BioC"/>
    <property type="match status" value="1"/>
</dbReference>
<dbReference type="CDD" id="cd02440">
    <property type="entry name" value="AdoMet_MTases"/>
    <property type="match status" value="1"/>
</dbReference>
<reference evidence="10 11" key="1">
    <citation type="submission" date="2019-06" db="EMBL/GenBank/DDBJ databases">
        <title>Whole genome shotgun sequence of Vibrio comitans NBRC 102076.</title>
        <authorList>
            <person name="Hosoyama A."/>
            <person name="Uohara A."/>
            <person name="Ohji S."/>
            <person name="Ichikawa N."/>
        </authorList>
    </citation>
    <scope>NUCLEOTIDE SEQUENCE [LARGE SCALE GENOMIC DNA]</scope>
    <source>
        <strain evidence="10 11">NBRC 102076</strain>
    </source>
</reference>
<dbReference type="UniPathway" id="UPA00078"/>
<comment type="similarity">
    <text evidence="8">Belongs to the methyltransferase superfamily.</text>
</comment>
<evidence type="ECO:0000256" key="7">
    <source>
        <dbReference type="ARBA" id="ARBA00022756"/>
    </source>
</evidence>
<feature type="domain" description="Methyltransferase type 11" evidence="9">
    <location>
        <begin position="61"/>
        <end position="153"/>
    </location>
</feature>
<keyword evidence="7 8" id="KW-0093">Biotin biosynthesis</keyword>
<protein>
    <recommendedName>
        <fullName evidence="3 8">Malonyl-[acyl-carrier protein] O-methyltransferase</fullName>
        <shortName evidence="8">Malonyl-ACP O-methyltransferase</shortName>
        <ecNumber evidence="3 8">2.1.1.197</ecNumber>
    </recommendedName>
    <alternativeName>
        <fullName evidence="8">Biotin synthesis protein BioC</fullName>
    </alternativeName>
</protein>
<evidence type="ECO:0000256" key="3">
    <source>
        <dbReference type="ARBA" id="ARBA00012327"/>
    </source>
</evidence>
<evidence type="ECO:0000256" key="1">
    <source>
        <dbReference type="ARBA" id="ARBA00000852"/>
    </source>
</evidence>
<comment type="function">
    <text evidence="8">Converts the free carboxyl group of a malonyl-thioester to its methyl ester by transfer of a methyl group from S-adenosyl-L-methionine (SAM). It allows to synthesize pimeloyl-ACP via the fatty acid synthetic pathway.</text>
</comment>
<dbReference type="AlphaFoldDB" id="A0A4Y3IS37"/>
<evidence type="ECO:0000256" key="4">
    <source>
        <dbReference type="ARBA" id="ARBA00022603"/>
    </source>
</evidence>
<evidence type="ECO:0000256" key="6">
    <source>
        <dbReference type="ARBA" id="ARBA00022691"/>
    </source>
</evidence>
<keyword evidence="4 8" id="KW-0489">Methyltransferase</keyword>